<feature type="transmembrane region" description="Helical" evidence="1">
    <location>
        <begin position="244"/>
        <end position="262"/>
    </location>
</feature>
<reference evidence="2" key="2">
    <citation type="journal article" date="2021" name="Sci. Rep.">
        <title>The distribution of antibiotic resistance genes in chicken gut microbiota commensals.</title>
        <authorList>
            <person name="Juricova H."/>
            <person name="Matiasovicova J."/>
            <person name="Kubasova T."/>
            <person name="Cejkova D."/>
            <person name="Rychlik I."/>
        </authorList>
    </citation>
    <scope>NUCLEOTIDE SEQUENCE</scope>
    <source>
        <strain evidence="2">An824</strain>
    </source>
</reference>
<keyword evidence="1" id="KW-0812">Transmembrane</keyword>
<dbReference type="GO" id="GO:0016740">
    <property type="term" value="F:transferase activity"/>
    <property type="evidence" value="ECO:0007669"/>
    <property type="project" value="UniProtKB-KW"/>
</dbReference>
<dbReference type="SUPFAM" id="SSF53448">
    <property type="entry name" value="Nucleotide-diphospho-sugar transferases"/>
    <property type="match status" value="1"/>
</dbReference>
<accession>A0A938WWT9</accession>
<proteinExistence type="predicted"/>
<keyword evidence="1" id="KW-1133">Transmembrane helix</keyword>
<keyword evidence="2" id="KW-0808">Transferase</keyword>
<dbReference type="Proteomes" id="UP000706891">
    <property type="component" value="Unassembled WGS sequence"/>
</dbReference>
<evidence type="ECO:0000256" key="1">
    <source>
        <dbReference type="SAM" id="Phobius"/>
    </source>
</evidence>
<sequence length="334" mass="37866">MSVVIIADNNDGALKANLPLFLSQDYPGGFEVIVVVASDGDDTAGVIESYSKVPNFYATYVPKSSRYMSRRKLAVTLGVKAAKHEWVLLTDAACRPVTDKWIGNMSSCRHRGVDMVYGYGNYAEGTGQFKMFSRFHREYLLIREAQSGMGYGMAGCNLMFRKSMFMAGNGFQGNLKYLRGEYDFLVNKYASTGNIAVCLEPEAFIVEETPTAKGWHDRNVFYFETRRHLERSVRHRALFNSDMLSLHACFVAALCALGYSILFHNWLILLFSAIALFVPLIVRTLFARRAMDAFGLAVPWFKVVPFELRLVWHGLKYAVAYRMSDKYEFISHKS</sequence>
<evidence type="ECO:0000313" key="2">
    <source>
        <dbReference type="EMBL" id="MBM6674539.1"/>
    </source>
</evidence>
<dbReference type="EMBL" id="JACJJG010000092">
    <property type="protein sequence ID" value="MBM6674539.1"/>
    <property type="molecule type" value="Genomic_DNA"/>
</dbReference>
<dbReference type="AlphaFoldDB" id="A0A938WWT9"/>
<dbReference type="RefSeq" id="WP_205105670.1">
    <property type="nucleotide sequence ID" value="NZ_JACJJG010000092.1"/>
</dbReference>
<keyword evidence="1" id="KW-0472">Membrane</keyword>
<dbReference type="InterPro" id="IPR029044">
    <property type="entry name" value="Nucleotide-diphossugar_trans"/>
</dbReference>
<gene>
    <name evidence="2" type="ORF">H6A34_11720</name>
</gene>
<feature type="transmembrane region" description="Helical" evidence="1">
    <location>
        <begin position="268"/>
        <end position="286"/>
    </location>
</feature>
<reference evidence="2" key="1">
    <citation type="submission" date="2020-08" db="EMBL/GenBank/DDBJ databases">
        <authorList>
            <person name="Cejkova D."/>
            <person name="Kubasova T."/>
            <person name="Jahodarova E."/>
            <person name="Rychlik I."/>
        </authorList>
    </citation>
    <scope>NUCLEOTIDE SEQUENCE</scope>
    <source>
        <strain evidence="2">An824</strain>
    </source>
</reference>
<name>A0A938WWT9_9BACT</name>
<evidence type="ECO:0000313" key="3">
    <source>
        <dbReference type="Proteomes" id="UP000706891"/>
    </source>
</evidence>
<organism evidence="2 3">
    <name type="scientific">Marseilla massiliensis</name>
    <dbReference type="NCBI Taxonomy" id="1841864"/>
    <lineage>
        <taxon>Bacteria</taxon>
        <taxon>Pseudomonadati</taxon>
        <taxon>Bacteroidota</taxon>
        <taxon>Bacteroidia</taxon>
        <taxon>Bacteroidales</taxon>
        <taxon>Prevotellaceae</taxon>
        <taxon>Marseilla</taxon>
    </lineage>
</organism>
<protein>
    <submittedName>
        <fullName evidence="2">Group 2 glycosyl transferase</fullName>
    </submittedName>
</protein>
<comment type="caution">
    <text evidence="2">The sequence shown here is derived from an EMBL/GenBank/DDBJ whole genome shotgun (WGS) entry which is preliminary data.</text>
</comment>
<keyword evidence="3" id="KW-1185">Reference proteome</keyword>
<dbReference type="Gene3D" id="3.90.550.10">
    <property type="entry name" value="Spore Coat Polysaccharide Biosynthesis Protein SpsA, Chain A"/>
    <property type="match status" value="1"/>
</dbReference>